<evidence type="ECO:0000256" key="2">
    <source>
        <dbReference type="ARBA" id="ARBA00022490"/>
    </source>
</evidence>
<dbReference type="InterPro" id="IPR006464">
    <property type="entry name" value="AcTrfase_RimI/Ard1"/>
</dbReference>
<dbReference type="GO" id="GO:0008999">
    <property type="term" value="F:protein-N-terminal-alanine acetyltransferase activity"/>
    <property type="evidence" value="ECO:0007669"/>
    <property type="project" value="UniProtKB-EC"/>
</dbReference>
<keyword evidence="2 5" id="KW-0963">Cytoplasm</keyword>
<dbReference type="PANTHER" id="PTHR43420">
    <property type="entry name" value="ACETYLTRANSFERASE"/>
    <property type="match status" value="1"/>
</dbReference>
<dbReference type="InterPro" id="IPR016181">
    <property type="entry name" value="Acyl_CoA_acyltransferase"/>
</dbReference>
<evidence type="ECO:0000313" key="8">
    <source>
        <dbReference type="Proteomes" id="UP000000248"/>
    </source>
</evidence>
<evidence type="ECO:0000313" key="7">
    <source>
        <dbReference type="EMBL" id="ABQ13767.1"/>
    </source>
</evidence>
<comment type="catalytic activity">
    <reaction evidence="5">
        <text>N-terminal L-alanyl-[ribosomal protein bS18] + acetyl-CoA = N-terminal N(alpha)-acetyl-L-alanyl-[ribosomal protein bS18] + CoA + H(+)</text>
        <dbReference type="Rhea" id="RHEA:43756"/>
        <dbReference type="Rhea" id="RHEA-COMP:10676"/>
        <dbReference type="Rhea" id="RHEA-COMP:10677"/>
        <dbReference type="ChEBI" id="CHEBI:15378"/>
        <dbReference type="ChEBI" id="CHEBI:57287"/>
        <dbReference type="ChEBI" id="CHEBI:57288"/>
        <dbReference type="ChEBI" id="CHEBI:64718"/>
        <dbReference type="ChEBI" id="CHEBI:83683"/>
        <dbReference type="EC" id="2.3.1.266"/>
    </reaction>
</comment>
<keyword evidence="3 7" id="KW-0808">Transferase</keyword>
<name>A5EY61_DICNV</name>
<dbReference type="AlphaFoldDB" id="A5EY61"/>
<dbReference type="PANTHER" id="PTHR43420:SF44">
    <property type="entry name" value="ACETYLTRANSFERASE YPEA"/>
    <property type="match status" value="1"/>
</dbReference>
<dbReference type="eggNOG" id="COG0456">
    <property type="taxonomic scope" value="Bacteria"/>
</dbReference>
<dbReference type="Proteomes" id="UP000000248">
    <property type="component" value="Chromosome"/>
</dbReference>
<dbReference type="PROSITE" id="PS51186">
    <property type="entry name" value="GNAT"/>
    <property type="match status" value="1"/>
</dbReference>
<dbReference type="CDD" id="cd04301">
    <property type="entry name" value="NAT_SF"/>
    <property type="match status" value="1"/>
</dbReference>
<comment type="function">
    <text evidence="5">Acetylates the N-terminal alanine of ribosomal protein bS18.</text>
</comment>
<feature type="domain" description="N-acetyltransferase" evidence="6">
    <location>
        <begin position="1"/>
        <end position="133"/>
    </location>
</feature>
<sequence length="142" mass="16017">MRAGNALDVADMARECGVYVPQEHDELIVAVDGNTLCAFAAWQKVFDEATLLSFAVVRDYRRRGIGKTLLAEFCRQCDARGVACCFLEVRASNDAAKCLYQQLGFMPIVRRKHYYPASNGQREDAICYCRNAAVDVLQKERR</sequence>
<dbReference type="STRING" id="246195.DNO_0933"/>
<dbReference type="InterPro" id="IPR050680">
    <property type="entry name" value="YpeA/RimI_acetyltransf"/>
</dbReference>
<gene>
    <name evidence="7" type="primary">rimI</name>
    <name evidence="7" type="ordered locus">DNO_0933</name>
</gene>
<evidence type="ECO:0000256" key="4">
    <source>
        <dbReference type="ARBA" id="ARBA00023315"/>
    </source>
</evidence>
<accession>A5EY61</accession>
<dbReference type="Pfam" id="PF00583">
    <property type="entry name" value="Acetyltransf_1"/>
    <property type="match status" value="1"/>
</dbReference>
<dbReference type="EMBL" id="CP000513">
    <property type="protein sequence ID" value="ABQ13767.1"/>
    <property type="molecule type" value="Genomic_DNA"/>
</dbReference>
<reference evidence="7 8" key="1">
    <citation type="journal article" date="2007" name="Nat. Biotechnol.">
        <title>Genome sequence and identification of candidate vaccine antigens from the animal pathogen Dichelobacter nodosus.</title>
        <authorList>
            <person name="Myers G.S."/>
            <person name="Parker D."/>
            <person name="Al-Hasani K."/>
            <person name="Kennan R.M."/>
            <person name="Seemann T."/>
            <person name="Ren Q."/>
            <person name="Badger J.H."/>
            <person name="Selengut J.D."/>
            <person name="Deboy R.T."/>
            <person name="Tettelin H."/>
            <person name="Boyce J.D."/>
            <person name="McCarl V.P."/>
            <person name="Han X."/>
            <person name="Nelson W.C."/>
            <person name="Madupu R."/>
            <person name="Mohamoud Y."/>
            <person name="Holley T."/>
            <person name="Fedorova N."/>
            <person name="Khouri H."/>
            <person name="Bottomley S.P."/>
            <person name="Whittington R.J."/>
            <person name="Adler B."/>
            <person name="Songer J.G."/>
            <person name="Rood J.I."/>
            <person name="Paulsen I.T."/>
        </authorList>
    </citation>
    <scope>NUCLEOTIDE SEQUENCE [LARGE SCALE GENOMIC DNA]</scope>
    <source>
        <strain evidence="7 8">VCS1703A</strain>
    </source>
</reference>
<comment type="similarity">
    <text evidence="1 5">Belongs to the acetyltransferase family. RimI subfamily.</text>
</comment>
<dbReference type="EC" id="2.3.1.266" evidence="5"/>
<dbReference type="GO" id="GO:0005737">
    <property type="term" value="C:cytoplasm"/>
    <property type="evidence" value="ECO:0007669"/>
    <property type="project" value="UniProtKB-SubCell"/>
</dbReference>
<dbReference type="NCBIfam" id="TIGR01575">
    <property type="entry name" value="rimI"/>
    <property type="match status" value="1"/>
</dbReference>
<evidence type="ECO:0000256" key="1">
    <source>
        <dbReference type="ARBA" id="ARBA00005395"/>
    </source>
</evidence>
<evidence type="ECO:0000259" key="6">
    <source>
        <dbReference type="PROSITE" id="PS51186"/>
    </source>
</evidence>
<comment type="subcellular location">
    <subcellularLocation>
        <location evidence="5">Cytoplasm</location>
    </subcellularLocation>
</comment>
<dbReference type="HOGENOM" id="CLU_1812724_0_0_6"/>
<dbReference type="KEGG" id="dno:DNO_0933"/>
<dbReference type="Gene3D" id="3.40.630.30">
    <property type="match status" value="1"/>
</dbReference>
<evidence type="ECO:0000256" key="5">
    <source>
        <dbReference type="RuleBase" id="RU363094"/>
    </source>
</evidence>
<evidence type="ECO:0000256" key="3">
    <source>
        <dbReference type="ARBA" id="ARBA00022679"/>
    </source>
</evidence>
<protein>
    <recommendedName>
        <fullName evidence="5">[Ribosomal protein bS18]-alanine N-acetyltransferase</fullName>
        <ecNumber evidence="5">2.3.1.266</ecNumber>
    </recommendedName>
</protein>
<organism evidence="7 8">
    <name type="scientific">Dichelobacter nodosus (strain VCS1703A)</name>
    <dbReference type="NCBI Taxonomy" id="246195"/>
    <lineage>
        <taxon>Bacteria</taxon>
        <taxon>Pseudomonadati</taxon>
        <taxon>Pseudomonadota</taxon>
        <taxon>Gammaproteobacteria</taxon>
        <taxon>Cardiobacteriales</taxon>
        <taxon>Cardiobacteriaceae</taxon>
        <taxon>Dichelobacter</taxon>
    </lineage>
</organism>
<proteinExistence type="inferred from homology"/>
<keyword evidence="8" id="KW-1185">Reference proteome</keyword>
<dbReference type="SUPFAM" id="SSF55729">
    <property type="entry name" value="Acyl-CoA N-acyltransferases (Nat)"/>
    <property type="match status" value="1"/>
</dbReference>
<dbReference type="InterPro" id="IPR000182">
    <property type="entry name" value="GNAT_dom"/>
</dbReference>
<keyword evidence="4 7" id="KW-0012">Acyltransferase</keyword>